<proteinExistence type="predicted"/>
<keyword evidence="2" id="KW-1185">Reference proteome</keyword>
<name>A0AAE0AX44_9ROSI</name>
<reference evidence="1" key="1">
    <citation type="journal article" date="2023" name="Plant J.">
        <title>Genome sequences and population genomics provide insights into the demographic history, inbreeding, and mutation load of two 'living fossil' tree species of Dipteronia.</title>
        <authorList>
            <person name="Feng Y."/>
            <person name="Comes H.P."/>
            <person name="Chen J."/>
            <person name="Zhu S."/>
            <person name="Lu R."/>
            <person name="Zhang X."/>
            <person name="Li P."/>
            <person name="Qiu J."/>
            <person name="Olsen K.M."/>
            <person name="Qiu Y."/>
        </authorList>
    </citation>
    <scope>NUCLEOTIDE SEQUENCE</scope>
    <source>
        <strain evidence="1">NBL</strain>
    </source>
</reference>
<protein>
    <submittedName>
        <fullName evidence="1">Uncharacterized protein</fullName>
    </submittedName>
</protein>
<accession>A0AAE0AX44</accession>
<dbReference type="EMBL" id="JANJYJ010000002">
    <property type="protein sequence ID" value="KAK3225913.1"/>
    <property type="molecule type" value="Genomic_DNA"/>
</dbReference>
<dbReference type="Proteomes" id="UP001281410">
    <property type="component" value="Unassembled WGS sequence"/>
</dbReference>
<sequence>MKKKYYTELGTNEAHLTITPSRVIREQWVTLNIPSKNKTNRSSQGLFHKTSRTPFSEVRNLLAMKGKKTDRVSMFIETRTQIDKYSKKIVTDKEAAQVIIQDNSSAYQPRQSSSGH</sequence>
<dbReference type="AlphaFoldDB" id="A0AAE0AX44"/>
<organism evidence="1 2">
    <name type="scientific">Dipteronia sinensis</name>
    <dbReference type="NCBI Taxonomy" id="43782"/>
    <lineage>
        <taxon>Eukaryota</taxon>
        <taxon>Viridiplantae</taxon>
        <taxon>Streptophyta</taxon>
        <taxon>Embryophyta</taxon>
        <taxon>Tracheophyta</taxon>
        <taxon>Spermatophyta</taxon>
        <taxon>Magnoliopsida</taxon>
        <taxon>eudicotyledons</taxon>
        <taxon>Gunneridae</taxon>
        <taxon>Pentapetalae</taxon>
        <taxon>rosids</taxon>
        <taxon>malvids</taxon>
        <taxon>Sapindales</taxon>
        <taxon>Sapindaceae</taxon>
        <taxon>Hippocastanoideae</taxon>
        <taxon>Acereae</taxon>
        <taxon>Dipteronia</taxon>
    </lineage>
</organism>
<evidence type="ECO:0000313" key="2">
    <source>
        <dbReference type="Proteomes" id="UP001281410"/>
    </source>
</evidence>
<evidence type="ECO:0000313" key="1">
    <source>
        <dbReference type="EMBL" id="KAK3225913.1"/>
    </source>
</evidence>
<gene>
    <name evidence="1" type="ORF">Dsin_005775</name>
</gene>
<comment type="caution">
    <text evidence="1">The sequence shown here is derived from an EMBL/GenBank/DDBJ whole genome shotgun (WGS) entry which is preliminary data.</text>
</comment>